<proteinExistence type="predicted"/>
<gene>
    <name evidence="2" type="ORF">LCGC14_1982650</name>
</gene>
<comment type="caution">
    <text evidence="2">The sequence shown here is derived from an EMBL/GenBank/DDBJ whole genome shotgun (WGS) entry which is preliminary data.</text>
</comment>
<name>A0A0F9F8C7_9ZZZZ</name>
<feature type="non-terminal residue" evidence="2">
    <location>
        <position position="1"/>
    </location>
</feature>
<dbReference type="InterPro" id="IPR007110">
    <property type="entry name" value="Ig-like_dom"/>
</dbReference>
<dbReference type="AlphaFoldDB" id="A0A0F9F8C7"/>
<feature type="domain" description="Ig-like" evidence="1">
    <location>
        <begin position="106"/>
        <end position="210"/>
    </location>
</feature>
<dbReference type="EMBL" id="LAZR01022215">
    <property type="protein sequence ID" value="KKL82649.1"/>
    <property type="molecule type" value="Genomic_DNA"/>
</dbReference>
<dbReference type="PROSITE" id="PS50835">
    <property type="entry name" value="IG_LIKE"/>
    <property type="match status" value="1"/>
</dbReference>
<accession>A0A0F9F8C7</accession>
<sequence>DGYLDLRASCGSKSIDDHDGTTSWNVTNATLWTNVLGDWKQNQTLHVANPIVNDTYLFNFTNYINGSSEGEFLWNVNCYETNSTTGIQINSAFAGNRSININYADPTVETVSPPDNSLSLNGHEITVVCKASPSSLWNLTSVSLKTNLGGGWTANDTHTLANPTAGVEVIANFTINKFGNASIGDGNVTIFGCSATQVKHIGAPNSTSVTNEKSSANRTFTAEYPPQVTLNEPADNNWSKSGRLRINYTVVSAFGQFVAPFKSRIWTNESDGQWRPQTGTRDALNNTHTNQDYTFQVQTAIVWGIQATDKNNPSVFNFSVNRTINIDTTDPTITGITPATDSTSGTIVTITFTPADTNLDAALILSNMNDSTQFTSYRNDTPTRGTEITAVFSVVNDGTFNFSVVVNDSSGRLVESSNRTIIVDLTTGSISNLLNSTVEGHCKELKFTWTSNESMNSSFFIDTDVEVTDGTIIENSSFTTSHAANFDFGFNAEITHFVNITSCDLAGNCETFAQVSQETPARVCAGWSQYAIYDARINLSTIQNQSGADLVYVWDQYAQDWTFMTAGLSSNGGVSVGRTTNVSVVHLFEDVNSSWIRNTTNAGTYRFNISAVNNFVAVPILYTFGNLTETFMNSTRDIPFTLSNSSGNGIPNGTTVGPINLTFFAGYNNSVQDYVSHIFNFTFNNASFLEPCVGGRTFIGTCMETFWVASGFNVSWNGSQIYTNWSAI</sequence>
<organism evidence="2">
    <name type="scientific">marine sediment metagenome</name>
    <dbReference type="NCBI Taxonomy" id="412755"/>
    <lineage>
        <taxon>unclassified sequences</taxon>
        <taxon>metagenomes</taxon>
        <taxon>ecological metagenomes</taxon>
    </lineage>
</organism>
<evidence type="ECO:0000259" key="1">
    <source>
        <dbReference type="PROSITE" id="PS50835"/>
    </source>
</evidence>
<protein>
    <recommendedName>
        <fullName evidence="1">Ig-like domain-containing protein</fullName>
    </recommendedName>
</protein>
<evidence type="ECO:0000313" key="2">
    <source>
        <dbReference type="EMBL" id="KKL82649.1"/>
    </source>
</evidence>
<reference evidence="2" key="1">
    <citation type="journal article" date="2015" name="Nature">
        <title>Complex archaea that bridge the gap between prokaryotes and eukaryotes.</title>
        <authorList>
            <person name="Spang A."/>
            <person name="Saw J.H."/>
            <person name="Jorgensen S.L."/>
            <person name="Zaremba-Niedzwiedzka K."/>
            <person name="Martijn J."/>
            <person name="Lind A.E."/>
            <person name="van Eijk R."/>
            <person name="Schleper C."/>
            <person name="Guy L."/>
            <person name="Ettema T.J."/>
        </authorList>
    </citation>
    <scope>NUCLEOTIDE SEQUENCE</scope>
</reference>